<feature type="compositionally biased region" description="Gly residues" evidence="7">
    <location>
        <begin position="552"/>
        <end position="561"/>
    </location>
</feature>
<dbReference type="EC" id="3.1.4.46" evidence="2"/>
<keyword evidence="10" id="KW-1185">Reference proteome</keyword>
<dbReference type="EMBL" id="BRXU01000004">
    <property type="protein sequence ID" value="GLC51112.1"/>
    <property type="molecule type" value="Genomic_DNA"/>
</dbReference>
<evidence type="ECO:0000256" key="3">
    <source>
        <dbReference type="ARBA" id="ARBA00022729"/>
    </source>
</evidence>
<gene>
    <name evidence="9" type="primary">PLEST009908</name>
    <name evidence="9" type="ORF">PLESTB_000467100</name>
</gene>
<feature type="compositionally biased region" description="Basic and acidic residues" evidence="7">
    <location>
        <begin position="124"/>
        <end position="135"/>
    </location>
</feature>
<feature type="domain" description="GP-PDE" evidence="8">
    <location>
        <begin position="170"/>
        <end position="453"/>
    </location>
</feature>
<evidence type="ECO:0000256" key="2">
    <source>
        <dbReference type="ARBA" id="ARBA00012247"/>
    </source>
</evidence>
<protein>
    <recommendedName>
        <fullName evidence="2">glycerophosphodiester phosphodiesterase</fullName>
        <ecNumber evidence="2">3.1.4.46</ecNumber>
    </recommendedName>
</protein>
<evidence type="ECO:0000256" key="6">
    <source>
        <dbReference type="ARBA" id="ARBA00047512"/>
    </source>
</evidence>
<dbReference type="Proteomes" id="UP001165080">
    <property type="component" value="Unassembled WGS sequence"/>
</dbReference>
<feature type="region of interest" description="Disordered" evidence="7">
    <location>
        <begin position="546"/>
        <end position="668"/>
    </location>
</feature>
<feature type="compositionally biased region" description="Basic and acidic residues" evidence="7">
    <location>
        <begin position="583"/>
        <end position="594"/>
    </location>
</feature>
<accession>A0A9W6BGC2</accession>
<evidence type="ECO:0000256" key="7">
    <source>
        <dbReference type="SAM" id="MobiDB-lite"/>
    </source>
</evidence>
<dbReference type="GO" id="GO:0006071">
    <property type="term" value="P:glycerol metabolic process"/>
    <property type="evidence" value="ECO:0007669"/>
    <property type="project" value="UniProtKB-KW"/>
</dbReference>
<keyword evidence="3" id="KW-0732">Signal</keyword>
<feature type="region of interest" description="Disordered" evidence="7">
    <location>
        <begin position="418"/>
        <end position="446"/>
    </location>
</feature>
<organism evidence="9 10">
    <name type="scientific">Pleodorina starrii</name>
    <dbReference type="NCBI Taxonomy" id="330485"/>
    <lineage>
        <taxon>Eukaryota</taxon>
        <taxon>Viridiplantae</taxon>
        <taxon>Chlorophyta</taxon>
        <taxon>core chlorophytes</taxon>
        <taxon>Chlorophyceae</taxon>
        <taxon>CS clade</taxon>
        <taxon>Chlamydomonadales</taxon>
        <taxon>Volvocaceae</taxon>
        <taxon>Pleodorina</taxon>
    </lineage>
</organism>
<feature type="compositionally biased region" description="Low complexity" evidence="7">
    <location>
        <begin position="562"/>
        <end position="582"/>
    </location>
</feature>
<dbReference type="InterPro" id="IPR030395">
    <property type="entry name" value="GP_PDE_dom"/>
</dbReference>
<dbReference type="Pfam" id="PF03009">
    <property type="entry name" value="GDPD"/>
    <property type="match status" value="1"/>
</dbReference>
<dbReference type="InterPro" id="IPR017946">
    <property type="entry name" value="PLC-like_Pdiesterase_TIM-brl"/>
</dbReference>
<proteinExistence type="inferred from homology"/>
<feature type="compositionally biased region" description="Acidic residues" evidence="7">
    <location>
        <begin position="497"/>
        <end position="507"/>
    </location>
</feature>
<comment type="similarity">
    <text evidence="1">Belongs to the glycerophosphoryl diester phosphodiesterase family.</text>
</comment>
<evidence type="ECO:0000313" key="10">
    <source>
        <dbReference type="Proteomes" id="UP001165080"/>
    </source>
</evidence>
<evidence type="ECO:0000256" key="1">
    <source>
        <dbReference type="ARBA" id="ARBA00007277"/>
    </source>
</evidence>
<keyword evidence="5" id="KW-0378">Hydrolase</keyword>
<sequence>MASRPGHFNAPANTTSWLISEARLLLLVVALTAGLAVAVSQLRAMVHGPAAALAAAQLDAVAVGVAGPEGLMAAGSVDAAPRSRPLMAAAAPAAKISAAADAADDAQVGEPVMGSAGAAAGGEGGERGHRSREAESSGGGGATSRPAQPSLDDSVGVSGPPAATPAPVVVLGIAHRGASAELPEHTREAYELAVAEGADFIECDVVLTADLVPLCRHEPNLVGSTDAATKFPDRWRTYNIDGEQQEGVFSVDLTAEEVASLRAVQPWPFRNQSYNGMFRVATLADYLQVATSAGRPVGIYPETKHPSWTNSLPAVRAANTSLEDILLAALAEAGFGAGAPLGSEAWRRRPVFLQSFEAGSLRYLAAASCAPTVLLLGDWEGWVAPDSGLSLQQLTEESSLEQIAVWAAAVGPAKSTLVSWQQQQQQQEQEQEEAESGSSGGRSDGVGVGRYVSSGLVERFHAHGLQVHTYTLRPEPRFFLPHLRPDGRGGGGGSGTDGDEDDEDEGGKEDAGVTVAAEYDLLVGGGAVAVDAVFVDYMPSLMDWRAHHRSSGSGGDSGGDSGRQQQQQHQSSRRPVQGNGRELQGRERGRERGKGQGAAQGEGRGRAAEGPVQEGTDAGVTGGDWGWKAMPGAGEGAGPHRTQGAGAGRGDARRAGRAGDIQQEREGE</sequence>
<keyword evidence="4" id="KW-0319">Glycerol metabolism</keyword>
<dbReference type="PROSITE" id="PS51704">
    <property type="entry name" value="GP_PDE"/>
    <property type="match status" value="1"/>
</dbReference>
<evidence type="ECO:0000256" key="4">
    <source>
        <dbReference type="ARBA" id="ARBA00022798"/>
    </source>
</evidence>
<comment type="catalytic activity">
    <reaction evidence="6">
        <text>a sn-glycero-3-phosphodiester + H2O = an alcohol + sn-glycerol 3-phosphate + H(+)</text>
        <dbReference type="Rhea" id="RHEA:12969"/>
        <dbReference type="ChEBI" id="CHEBI:15377"/>
        <dbReference type="ChEBI" id="CHEBI:15378"/>
        <dbReference type="ChEBI" id="CHEBI:30879"/>
        <dbReference type="ChEBI" id="CHEBI:57597"/>
        <dbReference type="ChEBI" id="CHEBI:83408"/>
        <dbReference type="EC" id="3.1.4.46"/>
    </reaction>
</comment>
<dbReference type="PANTHER" id="PTHR43620">
    <property type="entry name" value="GLYCEROPHOSPHORYL DIESTER PHOSPHODIESTERASE"/>
    <property type="match status" value="1"/>
</dbReference>
<feature type="region of interest" description="Disordered" evidence="7">
    <location>
        <begin position="112"/>
        <end position="160"/>
    </location>
</feature>
<feature type="region of interest" description="Disordered" evidence="7">
    <location>
        <begin position="478"/>
        <end position="509"/>
    </location>
</feature>
<evidence type="ECO:0000313" key="9">
    <source>
        <dbReference type="EMBL" id="GLC51112.1"/>
    </source>
</evidence>
<evidence type="ECO:0000259" key="8">
    <source>
        <dbReference type="PROSITE" id="PS51704"/>
    </source>
</evidence>
<dbReference type="GO" id="GO:0006629">
    <property type="term" value="P:lipid metabolic process"/>
    <property type="evidence" value="ECO:0007669"/>
    <property type="project" value="InterPro"/>
</dbReference>
<evidence type="ECO:0000256" key="5">
    <source>
        <dbReference type="ARBA" id="ARBA00022801"/>
    </source>
</evidence>
<dbReference type="PANTHER" id="PTHR43620:SF7">
    <property type="entry name" value="GLYCEROPHOSPHODIESTER PHOSPHODIESTERASE GDPD5-RELATED"/>
    <property type="match status" value="1"/>
</dbReference>
<comment type="caution">
    <text evidence="9">The sequence shown here is derived from an EMBL/GenBank/DDBJ whole genome shotgun (WGS) entry which is preliminary data.</text>
</comment>
<dbReference type="SUPFAM" id="SSF51695">
    <property type="entry name" value="PLC-like phosphodiesterases"/>
    <property type="match status" value="1"/>
</dbReference>
<dbReference type="AlphaFoldDB" id="A0A9W6BGC2"/>
<dbReference type="Gene3D" id="3.20.20.190">
    <property type="entry name" value="Phosphatidylinositol (PI) phosphodiesterase"/>
    <property type="match status" value="1"/>
</dbReference>
<dbReference type="GO" id="GO:0008889">
    <property type="term" value="F:glycerophosphodiester phosphodiesterase activity"/>
    <property type="evidence" value="ECO:0007669"/>
    <property type="project" value="UniProtKB-EC"/>
</dbReference>
<name>A0A9W6BGC2_9CHLO</name>
<reference evidence="9 10" key="1">
    <citation type="journal article" date="2023" name="Commun. Biol.">
        <title>Reorganization of the ancestral sex-determining regions during the evolution of trioecy in Pleodorina starrii.</title>
        <authorList>
            <person name="Takahashi K."/>
            <person name="Suzuki S."/>
            <person name="Kawai-Toyooka H."/>
            <person name="Yamamoto K."/>
            <person name="Hamaji T."/>
            <person name="Ootsuki R."/>
            <person name="Yamaguchi H."/>
            <person name="Kawachi M."/>
            <person name="Higashiyama T."/>
            <person name="Nozaki H."/>
        </authorList>
    </citation>
    <scope>NUCLEOTIDE SEQUENCE [LARGE SCALE GENOMIC DNA]</scope>
    <source>
        <strain evidence="9 10">NIES-4479</strain>
    </source>
</reference>